<evidence type="ECO:0000256" key="2">
    <source>
        <dbReference type="SAM" id="Phobius"/>
    </source>
</evidence>
<proteinExistence type="predicted"/>
<reference evidence="3" key="1">
    <citation type="submission" date="2020-05" db="UniProtKB">
        <authorList>
            <consortium name="EnsemblMetazoa"/>
        </authorList>
    </citation>
    <scope>IDENTIFICATION</scope>
    <source>
        <strain evidence="3">MAF</strain>
    </source>
</reference>
<name>A0A182V4C3_ANOME</name>
<dbReference type="VEuPathDB" id="VectorBase:AMEM008621"/>
<dbReference type="AlphaFoldDB" id="A0A182V4C3"/>
<evidence type="ECO:0000313" key="3">
    <source>
        <dbReference type="EnsemblMetazoa" id="AMEM008621-PA"/>
    </source>
</evidence>
<organism evidence="3 4">
    <name type="scientific">Anopheles merus</name>
    <name type="common">Mosquito</name>
    <dbReference type="NCBI Taxonomy" id="30066"/>
    <lineage>
        <taxon>Eukaryota</taxon>
        <taxon>Metazoa</taxon>
        <taxon>Ecdysozoa</taxon>
        <taxon>Arthropoda</taxon>
        <taxon>Hexapoda</taxon>
        <taxon>Insecta</taxon>
        <taxon>Pterygota</taxon>
        <taxon>Neoptera</taxon>
        <taxon>Endopterygota</taxon>
        <taxon>Diptera</taxon>
        <taxon>Nematocera</taxon>
        <taxon>Culicoidea</taxon>
        <taxon>Culicidae</taxon>
        <taxon>Anophelinae</taxon>
        <taxon>Anopheles</taxon>
    </lineage>
</organism>
<feature type="transmembrane region" description="Helical" evidence="2">
    <location>
        <begin position="137"/>
        <end position="158"/>
    </location>
</feature>
<evidence type="ECO:0000313" key="4">
    <source>
        <dbReference type="Proteomes" id="UP000075903"/>
    </source>
</evidence>
<sequence length="432" mass="48280">MACDLCRSCRSCLVTNGLPSLAVNWDRTPQSLSLKPINWTHSSCSNPTKTSDGPVPRNSTSSSSDATESERMPAVSNWGGTTFSESPSIALVVSEKSSPPIMSSSGLKARHAFHRRRNAFRFSGRWFRRLSRRHACLRHRCTTVMLLLLLLLLLSTITTEPFDKWRASRIGLPECDRLLLLLLLRPMPLEVLSSSELLYCDSTDFVVDTDRSAATSSFCCWWCAVVRLLALLLGEALRWSGTAVVLEFDFTTCPLLLLLLSARLLDRWWWCWDEETVAVCATSAAALLCRRALPSFCNRKPPCSASLNASYVLRTFVCSCSYGSRAWLGRPRLYGASECCCPRLPPPDDSHSSHSWPSSSCMVMRWSGLTVSSERTKLFAPSLTPIQMLELRSNEPRRILSVMISICFDVEARLSWPKNWRGVNGACPHSIV</sequence>
<accession>A0A182V4C3</accession>
<feature type="region of interest" description="Disordered" evidence="1">
    <location>
        <begin position="43"/>
        <end position="80"/>
    </location>
</feature>
<keyword evidence="2" id="KW-1133">Transmembrane helix</keyword>
<protein>
    <submittedName>
        <fullName evidence="3">Uncharacterized protein</fullName>
    </submittedName>
</protein>
<keyword evidence="4" id="KW-1185">Reference proteome</keyword>
<evidence type="ECO:0000256" key="1">
    <source>
        <dbReference type="SAM" id="MobiDB-lite"/>
    </source>
</evidence>
<dbReference type="Proteomes" id="UP000075903">
    <property type="component" value="Unassembled WGS sequence"/>
</dbReference>
<dbReference type="EnsemblMetazoa" id="AMEM008621-RA">
    <property type="protein sequence ID" value="AMEM008621-PA"/>
    <property type="gene ID" value="AMEM008621"/>
</dbReference>
<keyword evidence="2" id="KW-0812">Transmembrane</keyword>
<keyword evidence="2" id="KW-0472">Membrane</keyword>